<evidence type="ECO:0000313" key="3">
    <source>
        <dbReference type="Proteomes" id="UP000182427"/>
    </source>
</evidence>
<protein>
    <submittedName>
        <fullName evidence="2">Uncharacterized protein</fullName>
    </submittedName>
</protein>
<dbReference type="Proteomes" id="UP000182427">
    <property type="component" value="Chromosome I"/>
</dbReference>
<accession>A0A1G7PB63</accession>
<name>A0A1G7PB63_9BACT</name>
<feature type="chain" id="PRO_5009242223" evidence="1">
    <location>
        <begin position="38"/>
        <end position="209"/>
    </location>
</feature>
<organism evidence="2 3">
    <name type="scientific">Terriglobus roseus</name>
    <dbReference type="NCBI Taxonomy" id="392734"/>
    <lineage>
        <taxon>Bacteria</taxon>
        <taxon>Pseudomonadati</taxon>
        <taxon>Acidobacteriota</taxon>
        <taxon>Terriglobia</taxon>
        <taxon>Terriglobales</taxon>
        <taxon>Acidobacteriaceae</taxon>
        <taxon>Terriglobus</taxon>
    </lineage>
</organism>
<proteinExistence type="predicted"/>
<keyword evidence="3" id="KW-1185">Reference proteome</keyword>
<evidence type="ECO:0000313" key="2">
    <source>
        <dbReference type="EMBL" id="SDF82710.1"/>
    </source>
</evidence>
<sequence length="209" mass="23272">MLTGVATEMQLQPLKSAIRKTGLCAALLVFLASSTLAQQVVQRGTFGHPGAVFDETEQWTSPLSLAEDHDVIIYMPDTSTPQWLQRNYSNYLNKGTYVLSLFTFYRTPAACRANQIAWGLGDAAHLNACVDIAYRVRRALIDPVSKSITLEAAAMVDQNGNIQPSSVQEDRVFRTWDQLDTNTQTALKKADELISAEMKIYDARQQSLR</sequence>
<evidence type="ECO:0000256" key="1">
    <source>
        <dbReference type="SAM" id="SignalP"/>
    </source>
</evidence>
<feature type="signal peptide" evidence="1">
    <location>
        <begin position="1"/>
        <end position="37"/>
    </location>
</feature>
<dbReference type="EMBL" id="LT629690">
    <property type="protein sequence ID" value="SDF82710.1"/>
    <property type="molecule type" value="Genomic_DNA"/>
</dbReference>
<dbReference type="AlphaFoldDB" id="A0A1G7PB63"/>
<dbReference type="RefSeq" id="WP_231966574.1">
    <property type="nucleotide sequence ID" value="NZ_LT629690.1"/>
</dbReference>
<keyword evidence="1" id="KW-0732">Signal</keyword>
<reference evidence="2 3" key="1">
    <citation type="submission" date="2016-10" db="EMBL/GenBank/DDBJ databases">
        <authorList>
            <person name="de Groot N.N."/>
        </authorList>
    </citation>
    <scope>NUCLEOTIDE SEQUENCE [LARGE SCALE GENOMIC DNA]</scope>
    <source>
        <strain evidence="2 3">GAS232</strain>
    </source>
</reference>
<gene>
    <name evidence="2" type="ORF">SAMN05444167_3425</name>
</gene>